<dbReference type="AlphaFoldDB" id="A0A1R3RK73"/>
<name>A0A1R3RK73_ASPC5</name>
<evidence type="ECO:0000256" key="1">
    <source>
        <dbReference type="SAM" id="MobiDB-lite"/>
    </source>
</evidence>
<evidence type="ECO:0000313" key="3">
    <source>
        <dbReference type="Proteomes" id="UP000188318"/>
    </source>
</evidence>
<protein>
    <submittedName>
        <fullName evidence="2">Uncharacterized protein</fullName>
    </submittedName>
</protein>
<keyword evidence="3" id="KW-1185">Reference proteome</keyword>
<dbReference type="Proteomes" id="UP000188318">
    <property type="component" value="Unassembled WGS sequence"/>
</dbReference>
<proteinExistence type="predicted"/>
<dbReference type="EMBL" id="KV907501">
    <property type="protein sequence ID" value="OOF94870.1"/>
    <property type="molecule type" value="Genomic_DNA"/>
</dbReference>
<gene>
    <name evidence="2" type="ORF">ASPCADRAFT_208527</name>
</gene>
<feature type="non-terminal residue" evidence="2">
    <location>
        <position position="133"/>
    </location>
</feature>
<reference evidence="3" key="1">
    <citation type="journal article" date="2017" name="Genome Biol.">
        <title>Comparative genomics reveals high biological diversity and specific adaptations in the industrially and medically important fungal genus Aspergillus.</title>
        <authorList>
            <person name="de Vries R.P."/>
            <person name="Riley R."/>
            <person name="Wiebenga A."/>
            <person name="Aguilar-Osorio G."/>
            <person name="Amillis S."/>
            <person name="Uchima C.A."/>
            <person name="Anderluh G."/>
            <person name="Asadollahi M."/>
            <person name="Askin M."/>
            <person name="Barry K."/>
            <person name="Battaglia E."/>
            <person name="Bayram O."/>
            <person name="Benocci T."/>
            <person name="Braus-Stromeyer S.A."/>
            <person name="Caldana C."/>
            <person name="Canovas D."/>
            <person name="Cerqueira G.C."/>
            <person name="Chen F."/>
            <person name="Chen W."/>
            <person name="Choi C."/>
            <person name="Clum A."/>
            <person name="Dos Santos R.A."/>
            <person name="Damasio A.R."/>
            <person name="Diallinas G."/>
            <person name="Emri T."/>
            <person name="Fekete E."/>
            <person name="Flipphi M."/>
            <person name="Freyberg S."/>
            <person name="Gallo A."/>
            <person name="Gournas C."/>
            <person name="Habgood R."/>
            <person name="Hainaut M."/>
            <person name="Harispe M.L."/>
            <person name="Henrissat B."/>
            <person name="Hilden K.S."/>
            <person name="Hope R."/>
            <person name="Hossain A."/>
            <person name="Karabika E."/>
            <person name="Karaffa L."/>
            <person name="Karanyi Z."/>
            <person name="Krasevec N."/>
            <person name="Kuo A."/>
            <person name="Kusch H."/>
            <person name="LaButti K."/>
            <person name="Lagendijk E.L."/>
            <person name="Lapidus A."/>
            <person name="Levasseur A."/>
            <person name="Lindquist E."/>
            <person name="Lipzen A."/>
            <person name="Logrieco A.F."/>
            <person name="MacCabe A."/>
            <person name="Maekelae M.R."/>
            <person name="Malavazi I."/>
            <person name="Melin P."/>
            <person name="Meyer V."/>
            <person name="Mielnichuk N."/>
            <person name="Miskei M."/>
            <person name="Molnar A.P."/>
            <person name="Mule G."/>
            <person name="Ngan C.Y."/>
            <person name="Orejas M."/>
            <person name="Orosz E."/>
            <person name="Ouedraogo J.P."/>
            <person name="Overkamp K.M."/>
            <person name="Park H.-S."/>
            <person name="Perrone G."/>
            <person name="Piumi F."/>
            <person name="Punt P.J."/>
            <person name="Ram A.F."/>
            <person name="Ramon A."/>
            <person name="Rauscher S."/>
            <person name="Record E."/>
            <person name="Riano-Pachon D.M."/>
            <person name="Robert V."/>
            <person name="Roehrig J."/>
            <person name="Ruller R."/>
            <person name="Salamov A."/>
            <person name="Salih N.S."/>
            <person name="Samson R.A."/>
            <person name="Sandor E."/>
            <person name="Sanguinetti M."/>
            <person name="Schuetze T."/>
            <person name="Sepcic K."/>
            <person name="Shelest E."/>
            <person name="Sherlock G."/>
            <person name="Sophianopoulou V."/>
            <person name="Squina F.M."/>
            <person name="Sun H."/>
            <person name="Susca A."/>
            <person name="Todd R.B."/>
            <person name="Tsang A."/>
            <person name="Unkles S.E."/>
            <person name="van de Wiele N."/>
            <person name="van Rossen-Uffink D."/>
            <person name="Oliveira J.V."/>
            <person name="Vesth T.C."/>
            <person name="Visser J."/>
            <person name="Yu J.-H."/>
            <person name="Zhou M."/>
            <person name="Andersen M.R."/>
            <person name="Archer D.B."/>
            <person name="Baker S.E."/>
            <person name="Benoit I."/>
            <person name="Brakhage A.A."/>
            <person name="Braus G.H."/>
            <person name="Fischer R."/>
            <person name="Frisvad J.C."/>
            <person name="Goldman G.H."/>
            <person name="Houbraken J."/>
            <person name="Oakley B."/>
            <person name="Pocsi I."/>
            <person name="Scazzocchio C."/>
            <person name="Seiboth B."/>
            <person name="vanKuyk P.A."/>
            <person name="Wortman J."/>
            <person name="Dyer P.S."/>
            <person name="Grigoriev I.V."/>
        </authorList>
    </citation>
    <scope>NUCLEOTIDE SEQUENCE [LARGE SCALE GENOMIC DNA]</scope>
    <source>
        <strain evidence="3">ITEM 5010</strain>
    </source>
</reference>
<sequence>MVREKHYRMGREKKRGETEEAKSRTERERLMGCLHVLREGYCRSMSKFQEMYESNELKARSICDVIPLAFGGVARVAATVVTDLAAPDGDKRTGVAVRASPGKDIPVCCLYNDENVTRALVGHFDVLPARYRV</sequence>
<organism evidence="2 3">
    <name type="scientific">Aspergillus carbonarius (strain ITEM 5010)</name>
    <dbReference type="NCBI Taxonomy" id="602072"/>
    <lineage>
        <taxon>Eukaryota</taxon>
        <taxon>Fungi</taxon>
        <taxon>Dikarya</taxon>
        <taxon>Ascomycota</taxon>
        <taxon>Pezizomycotina</taxon>
        <taxon>Eurotiomycetes</taxon>
        <taxon>Eurotiomycetidae</taxon>
        <taxon>Eurotiales</taxon>
        <taxon>Aspergillaceae</taxon>
        <taxon>Aspergillus</taxon>
        <taxon>Aspergillus subgen. Circumdati</taxon>
    </lineage>
</organism>
<feature type="region of interest" description="Disordered" evidence="1">
    <location>
        <begin position="1"/>
        <end position="24"/>
    </location>
</feature>
<dbReference type="VEuPathDB" id="FungiDB:ASPCADRAFT_208527"/>
<evidence type="ECO:0000313" key="2">
    <source>
        <dbReference type="EMBL" id="OOF94870.1"/>
    </source>
</evidence>
<accession>A0A1R3RK73</accession>